<evidence type="ECO:0000313" key="2">
    <source>
        <dbReference type="EMBL" id="KHE90292.1"/>
    </source>
</evidence>
<gene>
    <name evidence="2" type="ORF">SCABRO_03982</name>
</gene>
<dbReference type="Gene3D" id="3.30.70.1290">
    <property type="entry name" value="Transposase IS200-like"/>
    <property type="match status" value="1"/>
</dbReference>
<evidence type="ECO:0000259" key="1">
    <source>
        <dbReference type="SMART" id="SM01321"/>
    </source>
</evidence>
<evidence type="ECO:0000313" key="3">
    <source>
        <dbReference type="Proteomes" id="UP000030652"/>
    </source>
</evidence>
<dbReference type="AlphaFoldDB" id="A0A0B0EAG6"/>
<comment type="caution">
    <text evidence="2">The sequence shown here is derived from an EMBL/GenBank/DDBJ whole genome shotgun (WGS) entry which is preliminary data.</text>
</comment>
<sequence>MSRIARTVAPGYPHHVTQRGNYQQPVFDDGDDFGQYLQWLQEYGKKYALKIWAYCLMTNHVHFVCVPEKEDSLARTFNTLHMRYSQYLNHKRKLKGHLWQGRFYSTILDKSHLYSAVRYVENNPVRAGIVRKPHRYKWSSANSHINKEQNTILSHDCYLDKEIEDWSEYLKEKDDEQVIENIRRCSMTGRPCGNDRFLKRLEKLFGRRLRALPRGRPRKSNK</sequence>
<dbReference type="GO" id="GO:0006313">
    <property type="term" value="P:DNA transposition"/>
    <property type="evidence" value="ECO:0007669"/>
    <property type="project" value="InterPro"/>
</dbReference>
<feature type="domain" description="Transposase IS200-like" evidence="1">
    <location>
        <begin position="9"/>
        <end position="123"/>
    </location>
</feature>
<dbReference type="eggNOG" id="COG1943">
    <property type="taxonomic scope" value="Bacteria"/>
</dbReference>
<dbReference type="PANTHER" id="PTHR34322">
    <property type="entry name" value="TRANSPOSASE, Y1_TNP DOMAIN-CONTAINING"/>
    <property type="match status" value="1"/>
</dbReference>
<accession>A0A0B0EAG6</accession>
<dbReference type="Proteomes" id="UP000030652">
    <property type="component" value="Unassembled WGS sequence"/>
</dbReference>
<dbReference type="SMART" id="SM01321">
    <property type="entry name" value="Y1_Tnp"/>
    <property type="match status" value="1"/>
</dbReference>
<dbReference type="GO" id="GO:0003677">
    <property type="term" value="F:DNA binding"/>
    <property type="evidence" value="ECO:0007669"/>
    <property type="project" value="InterPro"/>
</dbReference>
<dbReference type="GO" id="GO:0004803">
    <property type="term" value="F:transposase activity"/>
    <property type="evidence" value="ECO:0007669"/>
    <property type="project" value="InterPro"/>
</dbReference>
<dbReference type="PANTHER" id="PTHR34322:SF2">
    <property type="entry name" value="TRANSPOSASE IS200-LIKE DOMAIN-CONTAINING PROTEIN"/>
    <property type="match status" value="1"/>
</dbReference>
<dbReference type="InterPro" id="IPR036515">
    <property type="entry name" value="Transposase_17_sf"/>
</dbReference>
<dbReference type="InterPro" id="IPR002686">
    <property type="entry name" value="Transposase_17"/>
</dbReference>
<name>A0A0B0EAG6_9BACT</name>
<organism evidence="2 3">
    <name type="scientific">Candidatus Scalindua brodae</name>
    <dbReference type="NCBI Taxonomy" id="237368"/>
    <lineage>
        <taxon>Bacteria</taxon>
        <taxon>Pseudomonadati</taxon>
        <taxon>Planctomycetota</taxon>
        <taxon>Candidatus Brocadiia</taxon>
        <taxon>Candidatus Brocadiales</taxon>
        <taxon>Candidatus Scalinduaceae</taxon>
        <taxon>Candidatus Scalindua</taxon>
    </lineage>
</organism>
<dbReference type="EMBL" id="JRYO01000269">
    <property type="protein sequence ID" value="KHE90292.1"/>
    <property type="molecule type" value="Genomic_DNA"/>
</dbReference>
<dbReference type="SUPFAM" id="SSF143422">
    <property type="entry name" value="Transposase IS200-like"/>
    <property type="match status" value="1"/>
</dbReference>
<protein>
    <recommendedName>
        <fullName evidence="1">Transposase IS200-like domain-containing protein</fullName>
    </recommendedName>
</protein>
<reference evidence="2 3" key="1">
    <citation type="submission" date="2014-10" db="EMBL/GenBank/DDBJ databases">
        <title>Draft genome of anammox bacterium scalindua brodae, obtained using differential coverage binning of sequence data from two enrichment reactors.</title>
        <authorList>
            <person name="Speth D.R."/>
            <person name="Russ L."/>
            <person name="Kartal B."/>
            <person name="Op den Camp H.J."/>
            <person name="Dutilh B.E."/>
            <person name="Jetten M.S."/>
        </authorList>
    </citation>
    <scope>NUCLEOTIDE SEQUENCE [LARGE SCALE GENOMIC DNA]</scope>
    <source>
        <strain evidence="2">RU1</strain>
    </source>
</reference>
<dbReference type="Pfam" id="PF01797">
    <property type="entry name" value="Y1_Tnp"/>
    <property type="match status" value="1"/>
</dbReference>
<proteinExistence type="predicted"/>